<evidence type="ECO:0000259" key="8">
    <source>
        <dbReference type="Pfam" id="PF01979"/>
    </source>
</evidence>
<comment type="function">
    <text evidence="7">Catalyzes the hydrolytic cleavage of the carbon-nitrogen bond in imidazolone-5-propanoate to yield N-formimidoyl-L-glutamate. It is the third step in the universal histidine degradation pathway.</text>
</comment>
<dbReference type="GO" id="GO:0019556">
    <property type="term" value="P:L-histidine catabolic process to glutamate and formamide"/>
    <property type="evidence" value="ECO:0007669"/>
    <property type="project" value="UniProtKB-UniRule"/>
</dbReference>
<dbReference type="GO" id="GO:0008270">
    <property type="term" value="F:zinc ion binding"/>
    <property type="evidence" value="ECO:0007669"/>
    <property type="project" value="UniProtKB-UniRule"/>
</dbReference>
<feature type="binding site" evidence="7">
    <location>
        <position position="251"/>
    </location>
    <ligand>
        <name>4-imidazolone-5-propanoate</name>
        <dbReference type="ChEBI" id="CHEBI:77893"/>
    </ligand>
</feature>
<feature type="binding site" evidence="7">
    <location>
        <position position="248"/>
    </location>
    <ligand>
        <name>Fe(3+)</name>
        <dbReference type="ChEBI" id="CHEBI:29034"/>
    </ligand>
</feature>
<keyword evidence="10" id="KW-1185">Reference proteome</keyword>
<name>A0A1I0TBW4_9SPHI</name>
<comment type="catalytic activity">
    <reaction evidence="7">
        <text>4-imidazolone-5-propanoate + H2O = N-formimidoyl-L-glutamate</text>
        <dbReference type="Rhea" id="RHEA:23660"/>
        <dbReference type="ChEBI" id="CHEBI:15377"/>
        <dbReference type="ChEBI" id="CHEBI:58928"/>
        <dbReference type="ChEBI" id="CHEBI:77893"/>
        <dbReference type="EC" id="3.5.2.7"/>
    </reaction>
</comment>
<keyword evidence="4 7" id="KW-0369">Histidine metabolism</keyword>
<comment type="cofactor">
    <cofactor evidence="7">
        <name>Zn(2+)</name>
        <dbReference type="ChEBI" id="CHEBI:29105"/>
    </cofactor>
    <cofactor evidence="7">
        <name>Fe(3+)</name>
        <dbReference type="ChEBI" id="CHEBI:29034"/>
    </cofactor>
    <text evidence="7">Binds 1 zinc or iron ion per subunit.</text>
</comment>
<dbReference type="Gene3D" id="3.20.20.140">
    <property type="entry name" value="Metal-dependent hydrolases"/>
    <property type="match status" value="1"/>
</dbReference>
<comment type="subcellular location">
    <subcellularLocation>
        <location evidence="7">Cytoplasm</location>
    </subcellularLocation>
</comment>
<dbReference type="InterPro" id="IPR006680">
    <property type="entry name" value="Amidohydro-rel"/>
</dbReference>
<feature type="binding site" evidence="7">
    <location>
        <position position="326"/>
    </location>
    <ligand>
        <name>N-formimidoyl-L-glutamate</name>
        <dbReference type="ChEBI" id="CHEBI:58928"/>
    </ligand>
</feature>
<evidence type="ECO:0000256" key="1">
    <source>
        <dbReference type="ARBA" id="ARBA00012864"/>
    </source>
</evidence>
<dbReference type="GO" id="GO:0005506">
    <property type="term" value="F:iron ion binding"/>
    <property type="evidence" value="ECO:0007669"/>
    <property type="project" value="UniProtKB-UniRule"/>
</dbReference>
<gene>
    <name evidence="7" type="primary">hutI</name>
    <name evidence="9" type="ORF">SAMN04488511_10831</name>
</gene>
<dbReference type="Pfam" id="PF01979">
    <property type="entry name" value="Amidohydro_1"/>
    <property type="match status" value="1"/>
</dbReference>
<dbReference type="InterPro" id="IPR005920">
    <property type="entry name" value="HutI"/>
</dbReference>
<keyword evidence="2 7" id="KW-0479">Metal-binding</keyword>
<keyword evidence="5 7" id="KW-0862">Zinc</keyword>
<evidence type="ECO:0000256" key="4">
    <source>
        <dbReference type="ARBA" id="ARBA00022808"/>
    </source>
</evidence>
<feature type="domain" description="Amidohydrolase-related" evidence="8">
    <location>
        <begin position="69"/>
        <end position="410"/>
    </location>
</feature>
<feature type="binding site" evidence="7">
    <location>
        <position position="87"/>
    </location>
    <ligand>
        <name>4-imidazolone-5-propanoate</name>
        <dbReference type="ChEBI" id="CHEBI:77893"/>
    </ligand>
</feature>
<keyword evidence="7" id="KW-0963">Cytoplasm</keyword>
<dbReference type="SUPFAM" id="SSF51338">
    <property type="entry name" value="Composite domain of metallo-dependent hydrolases"/>
    <property type="match status" value="1"/>
</dbReference>
<dbReference type="HAMAP" id="MF_00372">
    <property type="entry name" value="HutI"/>
    <property type="match status" value="1"/>
</dbReference>
<dbReference type="InterPro" id="IPR032466">
    <property type="entry name" value="Metal_Hydrolase"/>
</dbReference>
<dbReference type="EMBL" id="FOJM01000008">
    <property type="protein sequence ID" value="SFA49272.1"/>
    <property type="molecule type" value="Genomic_DNA"/>
</dbReference>
<feature type="binding site" evidence="7">
    <location>
        <position position="80"/>
    </location>
    <ligand>
        <name>Fe(3+)</name>
        <dbReference type="ChEBI" id="CHEBI:29034"/>
    </ligand>
</feature>
<dbReference type="CDD" id="cd01296">
    <property type="entry name" value="Imidazolone-5PH"/>
    <property type="match status" value="1"/>
</dbReference>
<organism evidence="9 10">
    <name type="scientific">Pedobacter suwonensis</name>
    <dbReference type="NCBI Taxonomy" id="332999"/>
    <lineage>
        <taxon>Bacteria</taxon>
        <taxon>Pseudomonadati</taxon>
        <taxon>Bacteroidota</taxon>
        <taxon>Sphingobacteriia</taxon>
        <taxon>Sphingobacteriales</taxon>
        <taxon>Sphingobacteriaceae</taxon>
        <taxon>Pedobacter</taxon>
    </lineage>
</organism>
<dbReference type="Proteomes" id="UP000198836">
    <property type="component" value="Unassembled WGS sequence"/>
</dbReference>
<evidence type="ECO:0000256" key="6">
    <source>
        <dbReference type="ARBA" id="ARBA00023004"/>
    </source>
</evidence>
<dbReference type="EC" id="3.5.2.7" evidence="1 7"/>
<comment type="pathway">
    <text evidence="7">Amino-acid degradation; L-histidine degradation into L-glutamate; N-formimidoyl-L-glutamate from L-histidine: step 3/3.</text>
</comment>
<feature type="binding site" evidence="7">
    <location>
        <position position="78"/>
    </location>
    <ligand>
        <name>Fe(3+)</name>
        <dbReference type="ChEBI" id="CHEBI:29034"/>
    </ligand>
</feature>
<feature type="binding site" evidence="7">
    <location>
        <position position="324"/>
    </location>
    <ligand>
        <name>N-formimidoyl-L-glutamate</name>
        <dbReference type="ChEBI" id="CHEBI:58928"/>
    </ligand>
</feature>
<keyword evidence="3 7" id="KW-0378">Hydrolase</keyword>
<protein>
    <recommendedName>
        <fullName evidence="1 7">Imidazolonepropionase</fullName>
        <ecNumber evidence="1 7">3.5.2.7</ecNumber>
    </recommendedName>
    <alternativeName>
        <fullName evidence="7">Imidazolone-5-propionate hydrolase</fullName>
    </alternativeName>
</protein>
<comment type="similarity">
    <text evidence="7">Belongs to the metallo-dependent hydrolases superfamily. HutI family.</text>
</comment>
<sequence>MLITNIKGLVGLHPKEKLVLRGSELDYLPILENAWLLIEDGIIKDFGEMSSIPSQISNLPSQVLAKGRYVFPSWCDSHTHIVFAASREEEFAMKIQGKSYEEIAAAGGGILNSANKLQKATEDELFQSAALRLKQMILQGTGAVEIKSGYGLTTESEIKMLRVIRRLKDQFPIPVKATFLAAHAFPAGFKNNHQGYIDLIINEMLPQIAEEKLADYIDVFCEKGFFSVEETDQILKAGAKYGLKPKIHANQLSVSGAIEVAVKNEAVSVDHLEESNEETIETLRNANTIVTLLPSCSFYLGIPFADAKGFIKAGLPLALATDYNPGSTPSGNMNFVVSLACIKMKMFPEQAINAATLNGAAAMELSGDYGSITVGKKANLMITKPVPSIAYLPYSFGESLVDQVILNGKIYNG</sequence>
<feature type="binding site" evidence="7">
    <location>
        <position position="183"/>
    </location>
    <ligand>
        <name>4-imidazolone-5-propanoate</name>
        <dbReference type="ChEBI" id="CHEBI:77893"/>
    </ligand>
</feature>
<dbReference type="InterPro" id="IPR011059">
    <property type="entry name" value="Metal-dep_hydrolase_composite"/>
</dbReference>
<evidence type="ECO:0000313" key="10">
    <source>
        <dbReference type="Proteomes" id="UP000198836"/>
    </source>
</evidence>
<dbReference type="GO" id="GO:0050480">
    <property type="term" value="F:imidazolonepropionase activity"/>
    <property type="evidence" value="ECO:0007669"/>
    <property type="project" value="UniProtKB-UniRule"/>
</dbReference>
<dbReference type="AlphaFoldDB" id="A0A1I0TBW4"/>
<feature type="binding site" evidence="7">
    <location>
        <position position="327"/>
    </location>
    <ligand>
        <name>4-imidazolone-5-propanoate</name>
        <dbReference type="ChEBI" id="CHEBI:77893"/>
    </ligand>
</feature>
<accession>A0A1I0TBW4</accession>
<dbReference type="OrthoDB" id="9776455at2"/>
<feature type="binding site" evidence="7">
    <location>
        <position position="322"/>
    </location>
    <ligand>
        <name>Fe(3+)</name>
        <dbReference type="ChEBI" id="CHEBI:29034"/>
    </ligand>
</feature>
<feature type="binding site" evidence="7">
    <location>
        <position position="78"/>
    </location>
    <ligand>
        <name>Zn(2+)</name>
        <dbReference type="ChEBI" id="CHEBI:29105"/>
    </ligand>
</feature>
<feature type="binding site" evidence="7">
    <location>
        <position position="322"/>
    </location>
    <ligand>
        <name>Zn(2+)</name>
        <dbReference type="ChEBI" id="CHEBI:29105"/>
    </ligand>
</feature>
<proteinExistence type="inferred from homology"/>
<evidence type="ECO:0000256" key="3">
    <source>
        <dbReference type="ARBA" id="ARBA00022801"/>
    </source>
</evidence>
<dbReference type="STRING" id="332999.SAMN04488511_10831"/>
<dbReference type="PANTHER" id="PTHR42752:SF1">
    <property type="entry name" value="IMIDAZOLONEPROPIONASE-RELATED"/>
    <property type="match status" value="1"/>
</dbReference>
<evidence type="ECO:0000256" key="5">
    <source>
        <dbReference type="ARBA" id="ARBA00022833"/>
    </source>
</evidence>
<dbReference type="PANTHER" id="PTHR42752">
    <property type="entry name" value="IMIDAZOLONEPROPIONASE"/>
    <property type="match status" value="1"/>
</dbReference>
<dbReference type="Gene3D" id="2.30.40.10">
    <property type="entry name" value="Urease, subunit C, domain 1"/>
    <property type="match status" value="1"/>
</dbReference>
<dbReference type="NCBIfam" id="TIGR01224">
    <property type="entry name" value="hutI"/>
    <property type="match status" value="1"/>
</dbReference>
<feature type="binding site" evidence="7">
    <location>
        <position position="248"/>
    </location>
    <ligand>
        <name>Zn(2+)</name>
        <dbReference type="ChEBI" id="CHEBI:29105"/>
    </ligand>
</feature>
<evidence type="ECO:0000256" key="2">
    <source>
        <dbReference type="ARBA" id="ARBA00022723"/>
    </source>
</evidence>
<dbReference type="FunFam" id="3.20.20.140:FF:000007">
    <property type="entry name" value="Imidazolonepropionase"/>
    <property type="match status" value="1"/>
</dbReference>
<evidence type="ECO:0000313" key="9">
    <source>
        <dbReference type="EMBL" id="SFA49272.1"/>
    </source>
</evidence>
<feature type="binding site" evidence="7">
    <location>
        <position position="80"/>
    </location>
    <ligand>
        <name>Zn(2+)</name>
        <dbReference type="ChEBI" id="CHEBI:29105"/>
    </ligand>
</feature>
<dbReference type="UniPathway" id="UPA00379">
    <property type="reaction ID" value="UER00551"/>
</dbReference>
<dbReference type="SUPFAM" id="SSF51556">
    <property type="entry name" value="Metallo-dependent hydrolases"/>
    <property type="match status" value="1"/>
</dbReference>
<reference evidence="10" key="1">
    <citation type="submission" date="2016-10" db="EMBL/GenBank/DDBJ databases">
        <authorList>
            <person name="Varghese N."/>
            <person name="Submissions S."/>
        </authorList>
    </citation>
    <scope>NUCLEOTIDE SEQUENCE [LARGE SCALE GENOMIC DNA]</scope>
    <source>
        <strain evidence="10">DSM 18130</strain>
    </source>
</reference>
<dbReference type="GO" id="GO:0019557">
    <property type="term" value="P:L-histidine catabolic process to glutamate and formate"/>
    <property type="evidence" value="ECO:0007669"/>
    <property type="project" value="UniProtKB-UniPathway"/>
</dbReference>
<evidence type="ECO:0000256" key="7">
    <source>
        <dbReference type="HAMAP-Rule" id="MF_00372"/>
    </source>
</evidence>
<feature type="binding site" evidence="7">
    <location>
        <position position="150"/>
    </location>
    <ligand>
        <name>N-formimidoyl-L-glutamate</name>
        <dbReference type="ChEBI" id="CHEBI:58928"/>
    </ligand>
</feature>
<keyword evidence="6 7" id="KW-0408">Iron</keyword>
<dbReference type="RefSeq" id="WP_090983418.1">
    <property type="nucleotide sequence ID" value="NZ_FOJM01000008.1"/>
</dbReference>
<dbReference type="GO" id="GO:0005737">
    <property type="term" value="C:cytoplasm"/>
    <property type="evidence" value="ECO:0007669"/>
    <property type="project" value="UniProtKB-SubCell"/>
</dbReference>
<feature type="binding site" evidence="7">
    <location>
        <position position="150"/>
    </location>
    <ligand>
        <name>4-imidazolone-5-propanoate</name>
        <dbReference type="ChEBI" id="CHEBI:77893"/>
    </ligand>
</feature>